<dbReference type="Pfam" id="PF01554">
    <property type="entry name" value="MatE"/>
    <property type="match status" value="2"/>
</dbReference>
<dbReference type="RefSeq" id="WP_073288052.1">
    <property type="nucleotide sequence ID" value="NZ_FRCP01000012.1"/>
</dbReference>
<feature type="transmembrane region" description="Helical" evidence="13">
    <location>
        <begin position="319"/>
        <end position="344"/>
    </location>
</feature>
<evidence type="ECO:0000256" key="13">
    <source>
        <dbReference type="SAM" id="Phobius"/>
    </source>
</evidence>
<keyword evidence="6" id="KW-0050">Antiport</keyword>
<dbReference type="PIRSF" id="PIRSF006603">
    <property type="entry name" value="DinF"/>
    <property type="match status" value="1"/>
</dbReference>
<keyword evidence="15" id="KW-1185">Reference proteome</keyword>
<evidence type="ECO:0000256" key="2">
    <source>
        <dbReference type="ARBA" id="ARBA00004651"/>
    </source>
</evidence>
<evidence type="ECO:0000256" key="6">
    <source>
        <dbReference type="ARBA" id="ARBA00022449"/>
    </source>
</evidence>
<dbReference type="OrthoDB" id="9776324at2"/>
<keyword evidence="9 13" id="KW-1133">Transmembrane helix</keyword>
<dbReference type="InterPro" id="IPR050222">
    <property type="entry name" value="MATE_MdtK"/>
</dbReference>
<dbReference type="PANTHER" id="PTHR43298:SF2">
    <property type="entry name" value="FMN_FAD EXPORTER YEEO-RELATED"/>
    <property type="match status" value="1"/>
</dbReference>
<evidence type="ECO:0000256" key="5">
    <source>
        <dbReference type="ARBA" id="ARBA00022448"/>
    </source>
</evidence>
<comment type="similarity">
    <text evidence="3">Belongs to the multi antimicrobial extrusion (MATE) (TC 2.A.66.1) family.</text>
</comment>
<evidence type="ECO:0000256" key="8">
    <source>
        <dbReference type="ARBA" id="ARBA00022692"/>
    </source>
</evidence>
<dbReference type="PANTHER" id="PTHR43298">
    <property type="entry name" value="MULTIDRUG RESISTANCE PROTEIN NORM-RELATED"/>
    <property type="match status" value="1"/>
</dbReference>
<dbReference type="AlphaFoldDB" id="A0A1M7JXB5"/>
<keyword evidence="5" id="KW-0813">Transport</keyword>
<evidence type="ECO:0000256" key="10">
    <source>
        <dbReference type="ARBA" id="ARBA00023065"/>
    </source>
</evidence>
<evidence type="ECO:0000256" key="11">
    <source>
        <dbReference type="ARBA" id="ARBA00023136"/>
    </source>
</evidence>
<evidence type="ECO:0000256" key="3">
    <source>
        <dbReference type="ARBA" id="ARBA00010199"/>
    </source>
</evidence>
<keyword evidence="8 13" id="KW-0812">Transmembrane</keyword>
<dbReference type="NCBIfam" id="TIGR00797">
    <property type="entry name" value="matE"/>
    <property type="match status" value="1"/>
</dbReference>
<feature type="transmembrane region" description="Helical" evidence="13">
    <location>
        <begin position="141"/>
        <end position="162"/>
    </location>
</feature>
<feature type="transmembrane region" description="Helical" evidence="13">
    <location>
        <begin position="364"/>
        <end position="383"/>
    </location>
</feature>
<dbReference type="GO" id="GO:0006811">
    <property type="term" value="P:monoatomic ion transport"/>
    <property type="evidence" value="ECO:0007669"/>
    <property type="project" value="UniProtKB-KW"/>
</dbReference>
<name>A0A1M7JXB5_9FIRM</name>
<evidence type="ECO:0000313" key="15">
    <source>
        <dbReference type="Proteomes" id="UP000184038"/>
    </source>
</evidence>
<dbReference type="InterPro" id="IPR002528">
    <property type="entry name" value="MATE_fam"/>
</dbReference>
<evidence type="ECO:0000256" key="9">
    <source>
        <dbReference type="ARBA" id="ARBA00022989"/>
    </source>
</evidence>
<evidence type="ECO:0000256" key="12">
    <source>
        <dbReference type="ARBA" id="ARBA00031636"/>
    </source>
</evidence>
<protein>
    <recommendedName>
        <fullName evidence="4">Probable multidrug resistance protein NorM</fullName>
    </recommendedName>
    <alternativeName>
        <fullName evidence="12">Multidrug-efflux transporter</fullName>
    </alternativeName>
</protein>
<comment type="subcellular location">
    <subcellularLocation>
        <location evidence="2">Cell membrane</location>
        <topology evidence="2">Multi-pass membrane protein</topology>
    </subcellularLocation>
</comment>
<dbReference type="GO" id="GO:0005886">
    <property type="term" value="C:plasma membrane"/>
    <property type="evidence" value="ECO:0007669"/>
    <property type="project" value="UniProtKB-SubCell"/>
</dbReference>
<feature type="transmembrane region" description="Helical" evidence="13">
    <location>
        <begin position="169"/>
        <end position="190"/>
    </location>
</feature>
<evidence type="ECO:0000256" key="4">
    <source>
        <dbReference type="ARBA" id="ARBA00020268"/>
    </source>
</evidence>
<feature type="transmembrane region" description="Helical" evidence="13">
    <location>
        <begin position="100"/>
        <end position="121"/>
    </location>
</feature>
<proteinExistence type="inferred from homology"/>
<dbReference type="STRING" id="1120996.SAMN02746066_02455"/>
<keyword evidence="10" id="KW-0406">Ion transport</keyword>
<feature type="transmembrane region" description="Helical" evidence="13">
    <location>
        <begin position="18"/>
        <end position="38"/>
    </location>
</feature>
<feature type="transmembrane region" description="Helical" evidence="13">
    <location>
        <begin position="390"/>
        <end position="411"/>
    </location>
</feature>
<evidence type="ECO:0000256" key="1">
    <source>
        <dbReference type="ARBA" id="ARBA00003408"/>
    </source>
</evidence>
<dbReference type="CDD" id="cd13138">
    <property type="entry name" value="MATE_yoeA_like"/>
    <property type="match status" value="1"/>
</dbReference>
<organism evidence="14 15">
    <name type="scientific">Anaerosporobacter mobilis DSM 15930</name>
    <dbReference type="NCBI Taxonomy" id="1120996"/>
    <lineage>
        <taxon>Bacteria</taxon>
        <taxon>Bacillati</taxon>
        <taxon>Bacillota</taxon>
        <taxon>Clostridia</taxon>
        <taxon>Lachnospirales</taxon>
        <taxon>Lachnospiraceae</taxon>
        <taxon>Anaerosporobacter</taxon>
    </lineage>
</organism>
<dbReference type="GO" id="GO:0015297">
    <property type="term" value="F:antiporter activity"/>
    <property type="evidence" value="ECO:0007669"/>
    <property type="project" value="UniProtKB-KW"/>
</dbReference>
<gene>
    <name evidence="14" type="ORF">SAMN02746066_02455</name>
</gene>
<dbReference type="Proteomes" id="UP000184038">
    <property type="component" value="Unassembled WGS sequence"/>
</dbReference>
<accession>A0A1M7JXB5</accession>
<evidence type="ECO:0000313" key="14">
    <source>
        <dbReference type="EMBL" id="SHM57363.1"/>
    </source>
</evidence>
<dbReference type="EMBL" id="FRCP01000012">
    <property type="protein sequence ID" value="SHM57363.1"/>
    <property type="molecule type" value="Genomic_DNA"/>
</dbReference>
<dbReference type="InterPro" id="IPR048279">
    <property type="entry name" value="MdtK-like"/>
</dbReference>
<dbReference type="GO" id="GO:0042910">
    <property type="term" value="F:xenobiotic transmembrane transporter activity"/>
    <property type="evidence" value="ECO:0007669"/>
    <property type="project" value="InterPro"/>
</dbReference>
<feature type="transmembrane region" description="Helical" evidence="13">
    <location>
        <begin position="417"/>
        <end position="437"/>
    </location>
</feature>
<evidence type="ECO:0000256" key="7">
    <source>
        <dbReference type="ARBA" id="ARBA00022475"/>
    </source>
</evidence>
<reference evidence="14 15" key="1">
    <citation type="submission" date="2016-11" db="EMBL/GenBank/DDBJ databases">
        <authorList>
            <person name="Jaros S."/>
            <person name="Januszkiewicz K."/>
            <person name="Wedrychowicz H."/>
        </authorList>
    </citation>
    <scope>NUCLEOTIDE SEQUENCE [LARGE SCALE GENOMIC DNA]</scope>
    <source>
        <strain evidence="14 15">DSM 15930</strain>
    </source>
</reference>
<feature type="transmembrane region" description="Helical" evidence="13">
    <location>
        <begin position="196"/>
        <end position="214"/>
    </location>
</feature>
<sequence length="453" mass="49611">MKENHSTLLTEGSIWKKIILFAIPVFWGNVFQQLYTIVDSLIVGNFIGNDALAAVSSSGNLIFLMVGFFNGIAMGAGVVISKYFGAKDYKKLQLAIHTDIAFGLVASVILTILGIIFTPQILKWMGTPESVLPNSILFFRIYFVGVTAVVMYNIAVGILQAIGDSRHPLYYLIVASIVNVALDLFFVGVLKLGVGSAALATVISQTISAILCFYRLMHYDTVYRVSLSKIRFNGPMFKQIIQLGLPSGVQNSIIGFANVIVQSNINAFGVNAMAGCGAYSKIEGFAFLPITCFSMALTTFVGQNLGAGKFDRVKKGAKFGIACSVTMAEIVGIIIWIGAPIFIRLFNDDPTVIAFGTKQSRTEALFYCLLAFSHCIAGIMRGAGKAIVPMITMLITWCLIRITYITVAVHLVPKIGVIFWAYPLTWSLSSIIFLIYYKKVDWLHNFERLEAKA</sequence>
<keyword evidence="7" id="KW-1003">Cell membrane</keyword>
<feature type="transmembrane region" description="Helical" evidence="13">
    <location>
        <begin position="58"/>
        <end position="80"/>
    </location>
</feature>
<comment type="function">
    <text evidence="1">Multidrug efflux pump.</text>
</comment>
<keyword evidence="11 13" id="KW-0472">Membrane</keyword>